<dbReference type="SMART" id="SM00283">
    <property type="entry name" value="MA"/>
    <property type="match status" value="1"/>
</dbReference>
<evidence type="ECO:0000313" key="13">
    <source>
        <dbReference type="Proteomes" id="UP000031843"/>
    </source>
</evidence>
<dbReference type="PANTHER" id="PTHR43531">
    <property type="entry name" value="PROTEIN ICFG"/>
    <property type="match status" value="1"/>
</dbReference>
<gene>
    <name evidence="12" type="ORF">RR42_s0183</name>
</gene>
<sequence length="525" mass="55478">MIMNRISLNAKLWAALVAMWLALLALSTWSAVHTRATMMAERRESLQSLVATAEGIIKLYVDRAAKGTMSIEDAQVAAKDALRVMRFGDKGYLFLLNSKPQVVLNPGLPDTEGKILGDFKDPDGKLVYQSIVDAGKASARAGAGPDDGFVTYRGRLPGTETPARKLTYVRYVPAWDWHVATGVFLKDIEGSFRDDLISAAISTLLIGALVSAFMLAIMRTVRKSLGGEPAYATEVVTRIADGDFTVPVRIRAGDEHSLLAAMQRMQQRLSGTLGEIRGAADSIASATQQISAGNTDLSQRTEEQASALEQTASSMEQLTGIVRQNADNARQASSLAVNASDIAQRGGQVVNQVVSTMGEINGASRQIVDIIGVIEGIAFQTNILALNAAVEAARAGEQGRGFAVVAGEVRSLAQRSATAAKEIKGLIDNSVAQVDNGSALVAKAGQTMEDIVGAVKRVTDIMGEISAASNEQSTGIEQVGQAVNQMDTVTQQNAALVEQAAAAAQALAEQAQSMMRSVASFRLAA</sequence>
<dbReference type="FunFam" id="1.10.287.950:FF:000001">
    <property type="entry name" value="Methyl-accepting chemotaxis sensory transducer"/>
    <property type="match status" value="1"/>
</dbReference>
<dbReference type="Proteomes" id="UP000031843">
    <property type="component" value="Chromosome secondary"/>
</dbReference>
<evidence type="ECO:0000313" key="12">
    <source>
        <dbReference type="EMBL" id="AJG21781.1"/>
    </source>
</evidence>
<dbReference type="GO" id="GO:0005886">
    <property type="term" value="C:plasma membrane"/>
    <property type="evidence" value="ECO:0007669"/>
    <property type="project" value="UniProtKB-SubCell"/>
</dbReference>
<dbReference type="SUPFAM" id="SSF58104">
    <property type="entry name" value="Methyl-accepting chemotaxis protein (MCP) signaling domain"/>
    <property type="match status" value="1"/>
</dbReference>
<dbReference type="InterPro" id="IPR051310">
    <property type="entry name" value="MCP_chemotaxis"/>
</dbReference>
<keyword evidence="8" id="KW-0807">Transducer</keyword>
<dbReference type="InterPro" id="IPR004089">
    <property type="entry name" value="MCPsignal_dom"/>
</dbReference>
<keyword evidence="5 9" id="KW-1133">Transmembrane helix</keyword>
<feature type="transmembrane region" description="Helical" evidence="9">
    <location>
        <begin position="196"/>
        <end position="217"/>
    </location>
</feature>
<dbReference type="STRING" id="68895.RR42_s0183"/>
<evidence type="ECO:0000256" key="5">
    <source>
        <dbReference type="ARBA" id="ARBA00022989"/>
    </source>
</evidence>
<dbReference type="GO" id="GO:0006935">
    <property type="term" value="P:chemotaxis"/>
    <property type="evidence" value="ECO:0007669"/>
    <property type="project" value="TreeGrafter"/>
</dbReference>
<protein>
    <submittedName>
        <fullName evidence="12">Methyl-accepting chemotaxis protein I (Serine chemoreceptor protein)</fullName>
    </submittedName>
</protein>
<organism evidence="12 13">
    <name type="scientific">Cupriavidus basilensis</name>
    <dbReference type="NCBI Taxonomy" id="68895"/>
    <lineage>
        <taxon>Bacteria</taxon>
        <taxon>Pseudomonadati</taxon>
        <taxon>Pseudomonadota</taxon>
        <taxon>Betaproteobacteria</taxon>
        <taxon>Burkholderiales</taxon>
        <taxon>Burkholderiaceae</taxon>
        <taxon>Cupriavidus</taxon>
    </lineage>
</organism>
<dbReference type="PANTHER" id="PTHR43531:SF14">
    <property type="entry name" value="METHYL-ACCEPTING CHEMOTAXIS PROTEIN I-RELATED"/>
    <property type="match status" value="1"/>
</dbReference>
<comment type="subcellular location">
    <subcellularLocation>
        <location evidence="1">Cell membrane</location>
        <topology evidence="1">Multi-pass membrane protein</topology>
    </subcellularLocation>
</comment>
<evidence type="ECO:0000256" key="3">
    <source>
        <dbReference type="ARBA" id="ARBA00022481"/>
    </source>
</evidence>
<dbReference type="PROSITE" id="PS50111">
    <property type="entry name" value="CHEMOTAXIS_TRANSDUC_2"/>
    <property type="match status" value="1"/>
</dbReference>
<keyword evidence="2" id="KW-1003">Cell membrane</keyword>
<evidence type="ECO:0000256" key="6">
    <source>
        <dbReference type="ARBA" id="ARBA00023136"/>
    </source>
</evidence>
<dbReference type="KEGG" id="cbw:RR42_s0183"/>
<dbReference type="GO" id="GO:0004888">
    <property type="term" value="F:transmembrane signaling receptor activity"/>
    <property type="evidence" value="ECO:0007669"/>
    <property type="project" value="TreeGrafter"/>
</dbReference>
<dbReference type="GO" id="GO:0007165">
    <property type="term" value="P:signal transduction"/>
    <property type="evidence" value="ECO:0007669"/>
    <property type="project" value="UniProtKB-KW"/>
</dbReference>
<dbReference type="AlphaFoldDB" id="A0A0C4YMF5"/>
<proteinExistence type="inferred from homology"/>
<keyword evidence="3" id="KW-0488">Methylation</keyword>
<evidence type="ECO:0000256" key="4">
    <source>
        <dbReference type="ARBA" id="ARBA00022692"/>
    </source>
</evidence>
<reference evidence="12 13" key="1">
    <citation type="journal article" date="2015" name="Genome Announc.">
        <title>Complete Genome Sequence of Cupriavidus basilensis 4G11, Isolated from the Oak Ridge Field Research Center Site.</title>
        <authorList>
            <person name="Ray J."/>
            <person name="Waters R.J."/>
            <person name="Skerker J.M."/>
            <person name="Kuehl J.V."/>
            <person name="Price M.N."/>
            <person name="Huang J."/>
            <person name="Chakraborty R."/>
            <person name="Arkin A.P."/>
            <person name="Deutschbauer A."/>
        </authorList>
    </citation>
    <scope>NUCLEOTIDE SEQUENCE [LARGE SCALE GENOMIC DNA]</scope>
    <source>
        <strain evidence="12">4G11</strain>
    </source>
</reference>
<evidence type="ECO:0000256" key="9">
    <source>
        <dbReference type="SAM" id="Phobius"/>
    </source>
</evidence>
<evidence type="ECO:0000256" key="2">
    <source>
        <dbReference type="ARBA" id="ARBA00022475"/>
    </source>
</evidence>
<feature type="domain" description="HAMP" evidence="11">
    <location>
        <begin position="233"/>
        <end position="274"/>
    </location>
</feature>
<dbReference type="SMART" id="SM01049">
    <property type="entry name" value="Cache_2"/>
    <property type="match status" value="1"/>
</dbReference>
<dbReference type="InterPro" id="IPR003660">
    <property type="entry name" value="HAMP_dom"/>
</dbReference>
<keyword evidence="4 9" id="KW-0812">Transmembrane</keyword>
<dbReference type="Pfam" id="PF00015">
    <property type="entry name" value="MCPsignal"/>
    <property type="match status" value="1"/>
</dbReference>
<dbReference type="Pfam" id="PF17200">
    <property type="entry name" value="sCache_2"/>
    <property type="match status" value="1"/>
</dbReference>
<dbReference type="CDD" id="cd11386">
    <property type="entry name" value="MCP_signal"/>
    <property type="match status" value="1"/>
</dbReference>
<feature type="domain" description="Methyl-accepting transducer" evidence="10">
    <location>
        <begin position="279"/>
        <end position="508"/>
    </location>
</feature>
<evidence type="ECO:0000256" key="1">
    <source>
        <dbReference type="ARBA" id="ARBA00004651"/>
    </source>
</evidence>
<evidence type="ECO:0000256" key="8">
    <source>
        <dbReference type="PROSITE-ProRule" id="PRU00284"/>
    </source>
</evidence>
<evidence type="ECO:0000259" key="10">
    <source>
        <dbReference type="PROSITE" id="PS50111"/>
    </source>
</evidence>
<keyword evidence="13" id="KW-1185">Reference proteome</keyword>
<name>A0A0C4YMF5_9BURK</name>
<keyword evidence="6 9" id="KW-0472">Membrane</keyword>
<accession>A0A0C4YMF5</accession>
<dbReference type="OrthoDB" id="8555762at2"/>
<evidence type="ECO:0000259" key="11">
    <source>
        <dbReference type="PROSITE" id="PS50885"/>
    </source>
</evidence>
<dbReference type="PROSITE" id="PS50885">
    <property type="entry name" value="HAMP"/>
    <property type="match status" value="1"/>
</dbReference>
<dbReference type="Gene3D" id="3.30.450.20">
    <property type="entry name" value="PAS domain"/>
    <property type="match status" value="1"/>
</dbReference>
<evidence type="ECO:0000256" key="7">
    <source>
        <dbReference type="ARBA" id="ARBA00029447"/>
    </source>
</evidence>
<keyword evidence="12" id="KW-0675">Receptor</keyword>
<dbReference type="EMBL" id="CP010537">
    <property type="protein sequence ID" value="AJG21781.1"/>
    <property type="molecule type" value="Genomic_DNA"/>
</dbReference>
<comment type="similarity">
    <text evidence="7">Belongs to the methyl-accepting chemotaxis (MCP) protein family.</text>
</comment>
<dbReference type="InterPro" id="IPR033480">
    <property type="entry name" value="sCache_2"/>
</dbReference>
<dbReference type="Gene3D" id="1.10.287.950">
    <property type="entry name" value="Methyl-accepting chemotaxis protein"/>
    <property type="match status" value="1"/>
</dbReference>